<feature type="compositionally biased region" description="Basic and acidic residues" evidence="11">
    <location>
        <begin position="645"/>
        <end position="674"/>
    </location>
</feature>
<evidence type="ECO:0000256" key="7">
    <source>
        <dbReference type="ARBA" id="ARBA00023125"/>
    </source>
</evidence>
<evidence type="ECO:0000259" key="12">
    <source>
        <dbReference type="PROSITE" id="PS50097"/>
    </source>
</evidence>
<feature type="compositionally biased region" description="Low complexity" evidence="11">
    <location>
        <begin position="588"/>
        <end position="607"/>
    </location>
</feature>
<keyword evidence="3" id="KW-0677">Repeat</keyword>
<evidence type="ECO:0000256" key="8">
    <source>
        <dbReference type="ARBA" id="ARBA00023163"/>
    </source>
</evidence>
<dbReference type="Pfam" id="PF00651">
    <property type="entry name" value="BTB"/>
    <property type="match status" value="1"/>
</dbReference>
<evidence type="ECO:0000259" key="13">
    <source>
        <dbReference type="PROSITE" id="PS50157"/>
    </source>
</evidence>
<keyword evidence="5" id="KW-0862">Zinc</keyword>
<dbReference type="PANTHER" id="PTHR46105:SF5">
    <property type="entry name" value="ZINC FINGER AND BTB DOMAIN-CONTAINING PROTEIN 44 ISOFORM X1"/>
    <property type="match status" value="1"/>
</dbReference>
<reference evidence="14 15" key="1">
    <citation type="journal article" date="2018" name="Gigascience">
        <title>Genomes of trombidid mites reveal novel predicted allergens and laterally-transferred genes associated with secondary metabolism.</title>
        <authorList>
            <person name="Dong X."/>
            <person name="Chaisiri K."/>
            <person name="Xia D."/>
            <person name="Armstrong S.D."/>
            <person name="Fang Y."/>
            <person name="Donnelly M.J."/>
            <person name="Kadowaki T."/>
            <person name="McGarry J.W."/>
            <person name="Darby A.C."/>
            <person name="Makepeace B.L."/>
        </authorList>
    </citation>
    <scope>NUCLEOTIDE SEQUENCE [LARGE SCALE GENOMIC DNA]</scope>
    <source>
        <strain evidence="14">UoL-WK</strain>
    </source>
</reference>
<dbReference type="InterPro" id="IPR013087">
    <property type="entry name" value="Znf_C2H2_type"/>
</dbReference>
<feature type="region of interest" description="Disordered" evidence="11">
    <location>
        <begin position="568"/>
        <end position="745"/>
    </location>
</feature>
<dbReference type="SMART" id="SM00355">
    <property type="entry name" value="ZnF_C2H2"/>
    <property type="match status" value="2"/>
</dbReference>
<evidence type="ECO:0000256" key="3">
    <source>
        <dbReference type="ARBA" id="ARBA00022737"/>
    </source>
</evidence>
<dbReference type="Proteomes" id="UP000285301">
    <property type="component" value="Unassembled WGS sequence"/>
</dbReference>
<sequence length="811" mass="91376">MFEIQIEDHKNKLISSLQSSFENGSETNCALVCEGKTIRCHKYLLVAFSHHFRTLFAGQPPAEHSIIIYVTNMKFEHLKILIESIYYGRLKIAKEQLPELLKSAQSLGFTHLCNTDFWKFTNSEQTSDNATDKDIEVISVSGRKESATLSVPHTDEGMKARNASPQCAQQPKDVIINEQVLKQQQSQSQAHGELVSPKVSHPFSAAGASITKPLANVAPNTAPVKISPKIQAVPQQLFSEANCILSRCLELISKPTSSGMQTTVSQSIPTTTFASSNLIPTCAPISSLEGNYNQIPAQPRPANSFSAYKSTKSVEPQNYSVALNEDLIGDRVRYVEHATKMQASQYLSNKAYPINYPKGYSKPHAEPPPTSLHWKYPSSYPQMVPAQRPYPTPLSPQNQKADTNVQIQNYVRNPEPLSLSIKQRQNIPKLHSHFHPGLQQPYMSYDQRLHSFQKPLSGENQMLHSPTTVITENPMSDRSSIRRDSSHTHSQALANRNSSLLSQALLVSPDSRHPDFQQPDSRQLDSRQQALRHLPVTDNRQYLASKDPFQALISAKAALEKKKMEEEAIEKKSVSEDQTPTPKATNLSPNVSYTSSHSSTSPIQRSSLSNSTLSQDKRVETPLQPNSSEEYSNAEQFEIHASQNQERKSFEENNGRKEENDEKRDKIIIIEEAPRSGSVSNESDIIFEDDIDEKDIEGESAEDYNERRRNELNLRNEGEENKKNENSGIQPPFKKRKSSAGETKSGYPCEVCGKVLSCYYYMQEHIRVKHKRQNLTCTIVGCDYQVLERNKLKQHLIDVHGKHCRRGRSRE</sequence>
<keyword evidence="4 10" id="KW-0863">Zinc-finger</keyword>
<evidence type="ECO:0000313" key="15">
    <source>
        <dbReference type="Proteomes" id="UP000285301"/>
    </source>
</evidence>
<keyword evidence="2" id="KW-0479">Metal-binding</keyword>
<accession>A0A3S4QI84</accession>
<comment type="subcellular location">
    <subcellularLocation>
        <location evidence="1">Nucleus</location>
    </subcellularLocation>
</comment>
<keyword evidence="9" id="KW-0539">Nucleus</keyword>
<evidence type="ECO:0000256" key="1">
    <source>
        <dbReference type="ARBA" id="ARBA00004123"/>
    </source>
</evidence>
<feature type="region of interest" description="Disordered" evidence="11">
    <location>
        <begin position="467"/>
        <end position="492"/>
    </location>
</feature>
<dbReference type="AlphaFoldDB" id="A0A3S4QI84"/>
<dbReference type="SMART" id="SM00225">
    <property type="entry name" value="BTB"/>
    <property type="match status" value="1"/>
</dbReference>
<dbReference type="InterPro" id="IPR050457">
    <property type="entry name" value="ZnFinger_BTB_dom_contain"/>
</dbReference>
<organism evidence="14 15">
    <name type="scientific">Dinothrombium tinctorium</name>
    <dbReference type="NCBI Taxonomy" id="1965070"/>
    <lineage>
        <taxon>Eukaryota</taxon>
        <taxon>Metazoa</taxon>
        <taxon>Ecdysozoa</taxon>
        <taxon>Arthropoda</taxon>
        <taxon>Chelicerata</taxon>
        <taxon>Arachnida</taxon>
        <taxon>Acari</taxon>
        <taxon>Acariformes</taxon>
        <taxon>Trombidiformes</taxon>
        <taxon>Prostigmata</taxon>
        <taxon>Anystina</taxon>
        <taxon>Parasitengona</taxon>
        <taxon>Trombidioidea</taxon>
        <taxon>Trombidiidae</taxon>
        <taxon>Dinothrombium</taxon>
    </lineage>
</organism>
<keyword evidence="7" id="KW-0238">DNA-binding</keyword>
<dbReference type="Gene3D" id="3.30.710.10">
    <property type="entry name" value="Potassium Channel Kv1.1, Chain A"/>
    <property type="match status" value="1"/>
</dbReference>
<dbReference type="OrthoDB" id="10613861at2759"/>
<dbReference type="PROSITE" id="PS50157">
    <property type="entry name" value="ZINC_FINGER_C2H2_2"/>
    <property type="match status" value="1"/>
</dbReference>
<evidence type="ECO:0000256" key="6">
    <source>
        <dbReference type="ARBA" id="ARBA00023015"/>
    </source>
</evidence>
<feature type="compositionally biased region" description="Polar residues" evidence="11">
    <location>
        <begin position="576"/>
        <end position="587"/>
    </location>
</feature>
<dbReference type="InterPro" id="IPR011333">
    <property type="entry name" value="SKP1/BTB/POZ_sf"/>
</dbReference>
<protein>
    <submittedName>
        <fullName evidence="14">Putative GPI-anchored protein PB15E9.01c-like protein</fullName>
    </submittedName>
</protein>
<dbReference type="PANTHER" id="PTHR46105">
    <property type="entry name" value="AGAP004733-PA"/>
    <property type="match status" value="1"/>
</dbReference>
<dbReference type="GO" id="GO:0008270">
    <property type="term" value="F:zinc ion binding"/>
    <property type="evidence" value="ECO:0007669"/>
    <property type="project" value="UniProtKB-KW"/>
</dbReference>
<dbReference type="GO" id="GO:0000978">
    <property type="term" value="F:RNA polymerase II cis-regulatory region sequence-specific DNA binding"/>
    <property type="evidence" value="ECO:0007669"/>
    <property type="project" value="TreeGrafter"/>
</dbReference>
<evidence type="ECO:0000256" key="2">
    <source>
        <dbReference type="ARBA" id="ARBA00022723"/>
    </source>
</evidence>
<keyword evidence="8" id="KW-0804">Transcription</keyword>
<dbReference type="PROSITE" id="PS50097">
    <property type="entry name" value="BTB"/>
    <property type="match status" value="1"/>
</dbReference>
<comment type="caution">
    <text evidence="14">The sequence shown here is derived from an EMBL/GenBank/DDBJ whole genome shotgun (WGS) entry which is preliminary data.</text>
</comment>
<proteinExistence type="predicted"/>
<name>A0A3S4QI84_9ACAR</name>
<feature type="compositionally biased region" description="Basic and acidic residues" evidence="11">
    <location>
        <begin position="704"/>
        <end position="725"/>
    </location>
</feature>
<dbReference type="EMBL" id="NCKU01006077">
    <property type="protein sequence ID" value="RWS03853.1"/>
    <property type="molecule type" value="Genomic_DNA"/>
</dbReference>
<evidence type="ECO:0000256" key="9">
    <source>
        <dbReference type="ARBA" id="ARBA00023242"/>
    </source>
</evidence>
<dbReference type="PROSITE" id="PS00028">
    <property type="entry name" value="ZINC_FINGER_C2H2_1"/>
    <property type="match status" value="2"/>
</dbReference>
<evidence type="ECO:0000256" key="11">
    <source>
        <dbReference type="SAM" id="MobiDB-lite"/>
    </source>
</evidence>
<feature type="domain" description="C2H2-type" evidence="13">
    <location>
        <begin position="747"/>
        <end position="775"/>
    </location>
</feature>
<gene>
    <name evidence="14" type="ORF">B4U79_16470</name>
</gene>
<evidence type="ECO:0000256" key="10">
    <source>
        <dbReference type="PROSITE-ProRule" id="PRU00042"/>
    </source>
</evidence>
<feature type="compositionally biased region" description="Polar residues" evidence="11">
    <location>
        <begin position="623"/>
        <end position="635"/>
    </location>
</feature>
<evidence type="ECO:0000256" key="5">
    <source>
        <dbReference type="ARBA" id="ARBA00022833"/>
    </source>
</evidence>
<evidence type="ECO:0000256" key="4">
    <source>
        <dbReference type="ARBA" id="ARBA00022771"/>
    </source>
</evidence>
<evidence type="ECO:0000313" key="14">
    <source>
        <dbReference type="EMBL" id="RWS03853.1"/>
    </source>
</evidence>
<dbReference type="GO" id="GO:0000981">
    <property type="term" value="F:DNA-binding transcription factor activity, RNA polymerase II-specific"/>
    <property type="evidence" value="ECO:0007669"/>
    <property type="project" value="TreeGrafter"/>
</dbReference>
<keyword evidence="6" id="KW-0805">Transcription regulation</keyword>
<dbReference type="GO" id="GO:0005634">
    <property type="term" value="C:nucleus"/>
    <property type="evidence" value="ECO:0007669"/>
    <property type="project" value="UniProtKB-SubCell"/>
</dbReference>
<feature type="domain" description="BTB" evidence="12">
    <location>
        <begin position="27"/>
        <end position="94"/>
    </location>
</feature>
<dbReference type="STRING" id="1965070.A0A3S4QI84"/>
<keyword evidence="15" id="KW-1185">Reference proteome</keyword>
<dbReference type="InterPro" id="IPR000210">
    <property type="entry name" value="BTB/POZ_dom"/>
</dbReference>
<feature type="compositionally biased region" description="Acidic residues" evidence="11">
    <location>
        <begin position="685"/>
        <end position="703"/>
    </location>
</feature>
<dbReference type="Gene3D" id="3.30.160.60">
    <property type="entry name" value="Classic Zinc Finger"/>
    <property type="match status" value="1"/>
</dbReference>
<dbReference type="SUPFAM" id="SSF54695">
    <property type="entry name" value="POZ domain"/>
    <property type="match status" value="1"/>
</dbReference>